<dbReference type="EMBL" id="JBGLYH010000011">
    <property type="protein sequence ID" value="MEZ7196304.1"/>
    <property type="molecule type" value="Genomic_DNA"/>
</dbReference>
<dbReference type="RefSeq" id="WP_371385842.1">
    <property type="nucleotide sequence ID" value="NZ_JBGLYH010000011.1"/>
</dbReference>
<keyword evidence="2" id="KW-0238">DNA-binding</keyword>
<sequence length="98" mass="10581">MKKICIAFALLLALALSASTVFAGDNTGKLNLNVATVEQLEAIDGISHELAVEIVKTRTENGEFVDMSELLDIDGVDNALLRKLEKVIYIEPASDCNC</sequence>
<dbReference type="Proteomes" id="UP001568698">
    <property type="component" value="Unassembled WGS sequence"/>
</dbReference>
<keyword evidence="3" id="KW-1185">Reference proteome</keyword>
<proteinExistence type="predicted"/>
<reference evidence="2 3" key="1">
    <citation type="submission" date="2024-08" db="EMBL/GenBank/DDBJ databases">
        <title>Sulfate-reducing bacteria isolated from formation water of the oil field in Kazakhstan and description of Pseudodesulfovibrio sp.</title>
        <authorList>
            <person name="Bidzhieva S.K."/>
            <person name="Tourova T.P."/>
            <person name="Grouzdev D.S."/>
            <person name="Beletsky A.V."/>
            <person name="Sokolova D.S."/>
            <person name="Samigullina S.R."/>
            <person name="Poltaraus A.B."/>
            <person name="Avtukh A.N."/>
            <person name="Tereshina V.M."/>
            <person name="Zhaparov N.S."/>
            <person name="Mardanov A.V."/>
            <person name="Nazina T.N."/>
        </authorList>
    </citation>
    <scope>NUCLEOTIDE SEQUENCE [LARGE SCALE GENOMIC DNA]</scope>
    <source>
        <strain evidence="2 3">9FUS</strain>
    </source>
</reference>
<organism evidence="2 3">
    <name type="scientific">Pseudodesulfovibrio karagichevae</name>
    <dbReference type="NCBI Taxonomy" id="3239305"/>
    <lineage>
        <taxon>Bacteria</taxon>
        <taxon>Pseudomonadati</taxon>
        <taxon>Thermodesulfobacteriota</taxon>
        <taxon>Desulfovibrionia</taxon>
        <taxon>Desulfovibrionales</taxon>
        <taxon>Desulfovibrionaceae</taxon>
    </lineage>
</organism>
<comment type="caution">
    <text evidence="2">The sequence shown here is derived from an EMBL/GenBank/DDBJ whole genome shotgun (WGS) entry which is preliminary data.</text>
</comment>
<evidence type="ECO:0000313" key="3">
    <source>
        <dbReference type="Proteomes" id="UP001568698"/>
    </source>
</evidence>
<gene>
    <name evidence="2" type="ORF">AB6M95_06045</name>
</gene>
<evidence type="ECO:0000256" key="1">
    <source>
        <dbReference type="SAM" id="SignalP"/>
    </source>
</evidence>
<feature type="signal peptide" evidence="1">
    <location>
        <begin position="1"/>
        <end position="23"/>
    </location>
</feature>
<dbReference type="InterPro" id="IPR010994">
    <property type="entry name" value="RuvA_2-like"/>
</dbReference>
<feature type="chain" id="PRO_5045219045" evidence="1">
    <location>
        <begin position="24"/>
        <end position="98"/>
    </location>
</feature>
<dbReference type="Pfam" id="PF12836">
    <property type="entry name" value="HHH_3"/>
    <property type="match status" value="1"/>
</dbReference>
<dbReference type="GO" id="GO:0003677">
    <property type="term" value="F:DNA binding"/>
    <property type="evidence" value="ECO:0007669"/>
    <property type="project" value="UniProtKB-KW"/>
</dbReference>
<dbReference type="SUPFAM" id="SSF47781">
    <property type="entry name" value="RuvA domain 2-like"/>
    <property type="match status" value="1"/>
</dbReference>
<protein>
    <submittedName>
        <fullName evidence="2">ComEA family DNA-binding protein</fullName>
    </submittedName>
</protein>
<dbReference type="Gene3D" id="1.10.150.320">
    <property type="entry name" value="Photosystem II 12 kDa extrinsic protein"/>
    <property type="match status" value="1"/>
</dbReference>
<accession>A0ABV4K2N4</accession>
<dbReference type="PANTHER" id="PTHR21180">
    <property type="entry name" value="ENDONUCLEASE/EXONUCLEASE/PHOSPHATASE FAMILY DOMAIN-CONTAINING PROTEIN 1"/>
    <property type="match status" value="1"/>
</dbReference>
<dbReference type="PANTHER" id="PTHR21180:SF32">
    <property type="entry name" value="ENDONUCLEASE_EXONUCLEASE_PHOSPHATASE FAMILY DOMAIN-CONTAINING PROTEIN 1"/>
    <property type="match status" value="1"/>
</dbReference>
<name>A0ABV4K2N4_9BACT</name>
<keyword evidence="1" id="KW-0732">Signal</keyword>
<dbReference type="InterPro" id="IPR051675">
    <property type="entry name" value="Endo/Exo/Phosphatase_dom_1"/>
</dbReference>
<evidence type="ECO:0000313" key="2">
    <source>
        <dbReference type="EMBL" id="MEZ7196304.1"/>
    </source>
</evidence>